<evidence type="ECO:0000256" key="2">
    <source>
        <dbReference type="ARBA" id="ARBA00013194"/>
    </source>
</evidence>
<evidence type="ECO:0000256" key="8">
    <source>
        <dbReference type="SAM" id="MobiDB-lite"/>
    </source>
</evidence>
<dbReference type="InterPro" id="IPR001680">
    <property type="entry name" value="WD40_rpt"/>
</dbReference>
<dbReference type="FunFam" id="2.40.100.10:FF:000003">
    <property type="entry name" value="Peptidylprolyl isomerase domain and WD repeat-containing 1"/>
    <property type="match status" value="1"/>
</dbReference>
<sequence length="987" mass="109159">MPSINNHEMLPELTEEEKEHAAKQRLRSDKISSLMGRCLLKGWRMLDESCPICGTILFKPQDGDRYCVACSELDRDGNSKPAQGDSSENGVRSTKTAEERIPTFDNGSSFSAIGWVLYIMSDAEDVVGPLPSESIAPDTAADQSREDTVGPLPSEMQYGEDGEMGVDPAPSSPPRKKKKVLKNENIFLHNIPTAQYYEVSYMHRNAITHVAFSKTHYLLTCSNDGHLKFWRKADGLGLEFVKHYRAHLSAIHGLSISVDGELACTVGDDKTAKVFDVINFDMISMMKLDFMPCGCCFIYTPKDEVSALAISDQESSKIRIYDARSKSDLLHVLDQLHQAPVICMAYNPIYDCVLSADSDGMLECWGGSVQNYSFPRGLGWEFKSDTDLFCLIGAKTHAINLTISSNGQTLAVLGADRRVRLFRFYTGKLIRVYDESLEQYSKLQQTKQLLPSMEFGRRLAQEKELDRSEFRNSCNLVFDESGHFLAYATLLGIKVVNVTTNRVVRSLGNPENLRFLQLAFIPPRSLYALSSTLPGVGSGTSSCTPSLEMLAMMSEDHCSHTIPGLSASASVAAHNPVLVCTAFKKNRIYLFTNREPHDVKSDGDTVTSGSAAERDVFNEKPTKEEVLAATRDSATAASRLAGSAILHTTLGDIHIRLCPRECPRTVENFVGHSRAGYYNGHIFHRVIKGFMIQTGCPLGTGTGGESIWGGEFEDEFHPSLRHDRPYTVSMANAGPNTNGSQFFITVAPTVSHFVCPFLYRLRMSDGEYITDGPLIDLASLDWREDLLPFEQISVHPSCLPDPEPQPLDKQRIPGNLPPELAAEARWCELDLESLLIGANPCVTASLSPHWFFIKMQPKWFELITRAEKLLGGPPPFINLRSLLTSEAGFLAARARRLAASVDHPFFEVVRACLRGKSVTYQFLQPSSVITEPRGTVTAGQRASNGLLILLIGQCHVGVAASPTKVYSQHRSLAELFETIHLAITIHK</sequence>
<dbReference type="InterPro" id="IPR009563">
    <property type="entry name" value="SSSCA1"/>
</dbReference>
<keyword evidence="6" id="KW-0413">Isomerase</keyword>
<protein>
    <recommendedName>
        <fullName evidence="2">peptidylprolyl isomerase</fullName>
        <ecNumber evidence="2">5.2.1.8</ecNumber>
    </recommendedName>
</protein>
<dbReference type="PANTHER" id="PTHR45625">
    <property type="entry name" value="PEPTIDYL-PROLYL CIS-TRANS ISOMERASE-RELATED"/>
    <property type="match status" value="1"/>
</dbReference>
<feature type="compositionally biased region" description="Polar residues" evidence="8">
    <location>
        <begin position="80"/>
        <end position="94"/>
    </location>
</feature>
<dbReference type="InterPro" id="IPR015943">
    <property type="entry name" value="WD40/YVTN_repeat-like_dom_sf"/>
</dbReference>
<dbReference type="Pfam" id="PF00400">
    <property type="entry name" value="WD40"/>
    <property type="match status" value="2"/>
</dbReference>
<dbReference type="EMBL" id="JTDF01021152">
    <property type="protein sequence ID" value="KAF8562220.1"/>
    <property type="molecule type" value="Genomic_DNA"/>
</dbReference>
<keyword evidence="3 7" id="KW-0853">WD repeat</keyword>
<dbReference type="Pfam" id="PF00160">
    <property type="entry name" value="Pro_isomerase"/>
    <property type="match status" value="1"/>
</dbReference>
<dbReference type="PRINTS" id="PR00153">
    <property type="entry name" value="CSAPPISMRASE"/>
</dbReference>
<evidence type="ECO:0000256" key="3">
    <source>
        <dbReference type="ARBA" id="ARBA00022574"/>
    </source>
</evidence>
<dbReference type="PROSITE" id="PS50082">
    <property type="entry name" value="WD_REPEATS_2"/>
    <property type="match status" value="1"/>
</dbReference>
<evidence type="ECO:0000256" key="4">
    <source>
        <dbReference type="ARBA" id="ARBA00022737"/>
    </source>
</evidence>
<dbReference type="SUPFAM" id="SSF50978">
    <property type="entry name" value="WD40 repeat-like"/>
    <property type="match status" value="1"/>
</dbReference>
<dbReference type="Gene3D" id="2.130.10.10">
    <property type="entry name" value="YVTN repeat-like/Quinoprotein amine dehydrogenase"/>
    <property type="match status" value="2"/>
</dbReference>
<dbReference type="OrthoDB" id="10264753at2759"/>
<evidence type="ECO:0000256" key="6">
    <source>
        <dbReference type="ARBA" id="ARBA00023235"/>
    </source>
</evidence>
<feature type="domain" description="PPIase cyclophilin-type" evidence="9">
    <location>
        <begin position="640"/>
        <end position="781"/>
    </location>
</feature>
<dbReference type="EC" id="5.2.1.8" evidence="2"/>
<evidence type="ECO:0000313" key="10">
    <source>
        <dbReference type="EMBL" id="KAF8562220.1"/>
    </source>
</evidence>
<keyword evidence="11" id="KW-1185">Reference proteome</keyword>
<accession>A0A8T0D2Z2</accession>
<comment type="catalytic activity">
    <reaction evidence="1">
        <text>[protein]-peptidylproline (omega=180) = [protein]-peptidylproline (omega=0)</text>
        <dbReference type="Rhea" id="RHEA:16237"/>
        <dbReference type="Rhea" id="RHEA-COMP:10747"/>
        <dbReference type="Rhea" id="RHEA-COMP:10748"/>
        <dbReference type="ChEBI" id="CHEBI:83833"/>
        <dbReference type="ChEBI" id="CHEBI:83834"/>
        <dbReference type="EC" id="5.2.1.8"/>
    </reaction>
</comment>
<evidence type="ECO:0000256" key="5">
    <source>
        <dbReference type="ARBA" id="ARBA00023110"/>
    </source>
</evidence>
<keyword evidence="5" id="KW-0697">Rotamase</keyword>
<reference evidence="10 11" key="1">
    <citation type="submission" date="2019-07" db="EMBL/GenBank/DDBJ databases">
        <title>Annotation for the trematode Paragonimus westermani.</title>
        <authorList>
            <person name="Choi Y.-J."/>
        </authorList>
    </citation>
    <scope>NUCLEOTIDE SEQUENCE [LARGE SCALE GENOMIC DNA]</scope>
    <source>
        <strain evidence="10">180907_Pwestermani</strain>
    </source>
</reference>
<dbReference type="GO" id="GO:0005634">
    <property type="term" value="C:nucleus"/>
    <property type="evidence" value="ECO:0007669"/>
    <property type="project" value="UniProtKB-ARBA"/>
</dbReference>
<dbReference type="Proteomes" id="UP000699462">
    <property type="component" value="Unassembled WGS sequence"/>
</dbReference>
<dbReference type="GO" id="GO:0003755">
    <property type="term" value="F:peptidyl-prolyl cis-trans isomerase activity"/>
    <property type="evidence" value="ECO:0007669"/>
    <property type="project" value="UniProtKB-KW"/>
</dbReference>
<dbReference type="AlphaFoldDB" id="A0A8T0D2Z2"/>
<dbReference type="SUPFAM" id="SSF50891">
    <property type="entry name" value="Cyclophilin-like"/>
    <property type="match status" value="1"/>
</dbReference>
<dbReference type="InterPro" id="IPR044666">
    <property type="entry name" value="Cyclophilin_A-like"/>
</dbReference>
<name>A0A8T0D2Z2_9TREM</name>
<feature type="repeat" description="WD" evidence="7">
    <location>
        <begin position="200"/>
        <end position="230"/>
    </location>
</feature>
<dbReference type="Pfam" id="PF06677">
    <property type="entry name" value="Auto_anti-p27"/>
    <property type="match status" value="1"/>
</dbReference>
<dbReference type="PROSITE" id="PS50072">
    <property type="entry name" value="CSA_PPIASE_2"/>
    <property type="match status" value="1"/>
</dbReference>
<feature type="compositionally biased region" description="Basic and acidic residues" evidence="8">
    <location>
        <begin position="17"/>
        <end position="26"/>
    </location>
</feature>
<gene>
    <name evidence="10" type="ORF">P879_10080</name>
</gene>
<keyword evidence="4" id="KW-0677">Repeat</keyword>
<dbReference type="InterPro" id="IPR029000">
    <property type="entry name" value="Cyclophilin-like_dom_sf"/>
</dbReference>
<dbReference type="Gene3D" id="2.40.100.10">
    <property type="entry name" value="Cyclophilin-like"/>
    <property type="match status" value="1"/>
</dbReference>
<dbReference type="PANTHER" id="PTHR45625:SF4">
    <property type="entry name" value="PEPTIDYLPROLYL ISOMERASE DOMAIN AND WD REPEAT-CONTAINING PROTEIN 1"/>
    <property type="match status" value="1"/>
</dbReference>
<dbReference type="InterPro" id="IPR036322">
    <property type="entry name" value="WD40_repeat_dom_sf"/>
</dbReference>
<evidence type="ECO:0000259" key="9">
    <source>
        <dbReference type="PROSITE" id="PS50072"/>
    </source>
</evidence>
<organism evidence="10 11">
    <name type="scientific">Paragonimus westermani</name>
    <dbReference type="NCBI Taxonomy" id="34504"/>
    <lineage>
        <taxon>Eukaryota</taxon>
        <taxon>Metazoa</taxon>
        <taxon>Spiralia</taxon>
        <taxon>Lophotrochozoa</taxon>
        <taxon>Platyhelminthes</taxon>
        <taxon>Trematoda</taxon>
        <taxon>Digenea</taxon>
        <taxon>Plagiorchiida</taxon>
        <taxon>Troglotremata</taxon>
        <taxon>Troglotrematidae</taxon>
        <taxon>Paragonimus</taxon>
    </lineage>
</organism>
<feature type="region of interest" description="Disordered" evidence="8">
    <location>
        <begin position="1"/>
        <end position="26"/>
    </location>
</feature>
<dbReference type="InterPro" id="IPR002130">
    <property type="entry name" value="Cyclophilin-type_PPIase_dom"/>
</dbReference>
<proteinExistence type="predicted"/>
<comment type="caution">
    <text evidence="10">The sequence shown here is derived from an EMBL/GenBank/DDBJ whole genome shotgun (WGS) entry which is preliminary data.</text>
</comment>
<evidence type="ECO:0000256" key="7">
    <source>
        <dbReference type="PROSITE-ProRule" id="PRU00221"/>
    </source>
</evidence>
<evidence type="ECO:0000256" key="1">
    <source>
        <dbReference type="ARBA" id="ARBA00000971"/>
    </source>
</evidence>
<evidence type="ECO:0000313" key="11">
    <source>
        <dbReference type="Proteomes" id="UP000699462"/>
    </source>
</evidence>
<dbReference type="SMART" id="SM00320">
    <property type="entry name" value="WD40"/>
    <property type="match status" value="4"/>
</dbReference>
<feature type="region of interest" description="Disordered" evidence="8">
    <location>
        <begin position="129"/>
        <end position="177"/>
    </location>
</feature>
<feature type="region of interest" description="Disordered" evidence="8">
    <location>
        <begin position="74"/>
        <end position="97"/>
    </location>
</feature>